<dbReference type="InterPro" id="IPR026954">
    <property type="entry name" value="PknH-like_Extracell"/>
</dbReference>
<accession>A0ABT8UMH0</accession>
<dbReference type="EMBL" id="JAUMSQ010000269">
    <property type="protein sequence ID" value="MDO3639007.1"/>
    <property type="molecule type" value="Genomic_DNA"/>
</dbReference>
<protein>
    <submittedName>
        <fullName evidence="2">Sensor domain-containing protein</fullName>
    </submittedName>
</protein>
<comment type="caution">
    <text evidence="2">The sequence shown here is derived from an EMBL/GenBank/DDBJ whole genome shotgun (WGS) entry which is preliminary data.</text>
</comment>
<reference evidence="2" key="1">
    <citation type="submission" date="2023-07" db="EMBL/GenBank/DDBJ databases">
        <title>Mycolicibacterium sp. nov., a novel bacterial species.</title>
        <authorList>
            <person name="Cao Y."/>
        </authorList>
    </citation>
    <scope>NUCLEOTIDE SEQUENCE</scope>
    <source>
        <strain evidence="2">KC 300</strain>
    </source>
</reference>
<dbReference type="Proteomes" id="UP001168823">
    <property type="component" value="Unassembled WGS sequence"/>
</dbReference>
<feature type="domain" description="PknH-like extracellular" evidence="1">
    <location>
        <begin position="13"/>
        <end position="162"/>
    </location>
</feature>
<evidence type="ECO:0000259" key="1">
    <source>
        <dbReference type="Pfam" id="PF14032"/>
    </source>
</evidence>
<sequence>MAALAGATAQPLSQFGTATVTPPECAGAADAGNTASYAASGFTGVAGRRLTDPGDPRVVVDQYVASFPDADAAAIYQDEQINGWQACTGTTVGVGTPPAAVRQFVVGPSNNEDGRLTVSLTEDRNRCQRALLTDSNVVIDVRACGPDVDQQATDVAVQIADKIS</sequence>
<dbReference type="RefSeq" id="WP_302916213.1">
    <property type="nucleotide sequence ID" value="NZ_JAUMSQ010000269.1"/>
</dbReference>
<dbReference type="InterPro" id="IPR038232">
    <property type="entry name" value="PknH-like_Extracell_sf"/>
</dbReference>
<organism evidence="2 3">
    <name type="scientific">Mycolicibacterium arseniciresistens</name>
    <dbReference type="NCBI Taxonomy" id="3062257"/>
    <lineage>
        <taxon>Bacteria</taxon>
        <taxon>Bacillati</taxon>
        <taxon>Actinomycetota</taxon>
        <taxon>Actinomycetes</taxon>
        <taxon>Mycobacteriales</taxon>
        <taxon>Mycobacteriaceae</taxon>
        <taxon>Mycolicibacterium</taxon>
    </lineage>
</organism>
<dbReference type="Gene3D" id="3.40.1000.70">
    <property type="entry name" value="PknH-like extracellular domain"/>
    <property type="match status" value="1"/>
</dbReference>
<proteinExistence type="predicted"/>
<keyword evidence="3" id="KW-1185">Reference proteome</keyword>
<gene>
    <name evidence="2" type="ORF">Q2100_24920</name>
</gene>
<evidence type="ECO:0000313" key="3">
    <source>
        <dbReference type="Proteomes" id="UP001168823"/>
    </source>
</evidence>
<name>A0ABT8UMH0_9MYCO</name>
<dbReference type="Pfam" id="PF14032">
    <property type="entry name" value="PknH_C"/>
    <property type="match status" value="1"/>
</dbReference>
<evidence type="ECO:0000313" key="2">
    <source>
        <dbReference type="EMBL" id="MDO3639007.1"/>
    </source>
</evidence>